<organism evidence="1 2">
    <name type="scientific">ssRNA phage SRR7976357_11</name>
    <dbReference type="NCBI Taxonomy" id="2786740"/>
    <lineage>
        <taxon>Viruses</taxon>
        <taxon>Riboviria</taxon>
        <taxon>Orthornavirae</taxon>
        <taxon>Lenarviricota</taxon>
        <taxon>Leviviricetes</taxon>
        <taxon>Timlovirales</taxon>
        <taxon>Steitzviridae</taxon>
        <taxon>Fagihovirus</taxon>
        <taxon>Fagihovirus caenihabitans</taxon>
    </lineage>
</organism>
<dbReference type="InterPro" id="IPR054457">
    <property type="entry name" value="PhiCb5_coat"/>
</dbReference>
<dbReference type="KEGG" id="vg:80401165"/>
<gene>
    <name evidence="1" type="primary">SRR7976357_11_2</name>
</gene>
<dbReference type="Gene3D" id="2.40.160.220">
    <property type="match status" value="1"/>
</dbReference>
<proteinExistence type="predicted"/>
<keyword evidence="2" id="KW-1185">Reference proteome</keyword>
<sequence>MTISSPITITVNAIAKVLPRINQDNFGSVYQLKESSAEYKLVIRHSYEGKVGPKQMERHNVEFTMTTFDVDGNPVIRQSYTVMRNPRNVDPVDTVNVTKALAVWVNTVAADLGAWQN</sequence>
<accession>A0A8S5L5D9</accession>
<dbReference type="GO" id="GO:0019028">
    <property type="term" value="C:viral capsid"/>
    <property type="evidence" value="ECO:0007669"/>
    <property type="project" value="UniProtKB-KW"/>
</dbReference>
<dbReference type="Pfam" id="PF22387">
    <property type="entry name" value="PhiCb5_coat"/>
    <property type="match status" value="1"/>
</dbReference>
<dbReference type="EMBL" id="BK014213">
    <property type="protein sequence ID" value="DAD52811.1"/>
    <property type="molecule type" value="Genomic_RNA"/>
</dbReference>
<evidence type="ECO:0000313" key="2">
    <source>
        <dbReference type="Proteomes" id="UP000682009"/>
    </source>
</evidence>
<dbReference type="Proteomes" id="UP000682009">
    <property type="component" value="Segment"/>
</dbReference>
<keyword evidence="1" id="KW-0167">Capsid protein</keyword>
<evidence type="ECO:0000313" key="1">
    <source>
        <dbReference type="EMBL" id="DAD52811.1"/>
    </source>
</evidence>
<name>A0A8S5L5D9_9VIRU</name>
<keyword evidence="1" id="KW-0946">Virion</keyword>
<reference evidence="1" key="1">
    <citation type="submission" date="2020-09" db="EMBL/GenBank/DDBJ databases">
        <title>Leviviricetes taxonomy.</title>
        <authorList>
            <person name="Stockdale S.R."/>
            <person name="Callanan J."/>
            <person name="Adriaenssens E.M."/>
            <person name="Kuhn J.H."/>
            <person name="Rumnieks J."/>
            <person name="Shkoporov A."/>
            <person name="Draper L.A."/>
            <person name="Ross P."/>
            <person name="Hill C."/>
        </authorList>
    </citation>
    <scope>NUCLEOTIDE SEQUENCE</scope>
</reference>
<protein>
    <submittedName>
        <fullName evidence="1">Coat protein</fullName>
    </submittedName>
</protein>
<dbReference type="RefSeq" id="YP_010771458.1">
    <property type="nucleotide sequence ID" value="NC_074574.1"/>
</dbReference>
<dbReference type="GeneID" id="80401165"/>